<dbReference type="Gene3D" id="1.10.533.10">
    <property type="entry name" value="Death Domain, Fas"/>
    <property type="match status" value="1"/>
</dbReference>
<name>A0A7J6BHX9_AMEME</name>
<dbReference type="AlphaFoldDB" id="A0A7J6BHX9"/>
<dbReference type="GO" id="GO:0042981">
    <property type="term" value="P:regulation of apoptotic process"/>
    <property type="evidence" value="ECO:0007669"/>
    <property type="project" value="InterPro"/>
</dbReference>
<accession>A0A7J6BHX9</accession>
<feature type="domain" description="DED" evidence="4">
    <location>
        <begin position="37"/>
        <end position="115"/>
    </location>
</feature>
<proteinExistence type="inferred from homology"/>
<evidence type="ECO:0000313" key="6">
    <source>
        <dbReference type="Proteomes" id="UP000593565"/>
    </source>
</evidence>
<dbReference type="InterPro" id="IPR029030">
    <property type="entry name" value="Caspase-like_dom_sf"/>
</dbReference>
<dbReference type="PANTHER" id="PTHR48169:SF3">
    <property type="entry name" value="CASP8 AND FADD LIKE APOPTOSIS REGULATOR"/>
    <property type="match status" value="1"/>
</dbReference>
<reference evidence="5 6" key="1">
    <citation type="submission" date="2020-02" db="EMBL/GenBank/DDBJ databases">
        <title>A chromosome-scale genome assembly of the black bullhead catfish (Ameiurus melas).</title>
        <authorList>
            <person name="Wen M."/>
            <person name="Zham M."/>
            <person name="Cabau C."/>
            <person name="Klopp C."/>
            <person name="Donnadieu C."/>
            <person name="Roques C."/>
            <person name="Bouchez O."/>
            <person name="Lampietro C."/>
            <person name="Jouanno E."/>
            <person name="Herpin A."/>
            <person name="Louis A."/>
            <person name="Berthelot C."/>
            <person name="Parey E."/>
            <person name="Roest-Crollius H."/>
            <person name="Braasch I."/>
            <person name="Postlethwait J."/>
            <person name="Robinson-Rechavi M."/>
            <person name="Echchiki A."/>
            <person name="Begum T."/>
            <person name="Montfort J."/>
            <person name="Schartl M."/>
            <person name="Bobe J."/>
            <person name="Guiguen Y."/>
        </authorList>
    </citation>
    <scope>NUCLEOTIDE SEQUENCE [LARGE SCALE GENOMIC DNA]</scope>
    <source>
        <strain evidence="5">M_S1</strain>
        <tissue evidence="5">Blood</tissue>
    </source>
</reference>
<organism evidence="5 6">
    <name type="scientific">Ameiurus melas</name>
    <name type="common">Black bullhead</name>
    <name type="synonym">Silurus melas</name>
    <dbReference type="NCBI Taxonomy" id="219545"/>
    <lineage>
        <taxon>Eukaryota</taxon>
        <taxon>Metazoa</taxon>
        <taxon>Chordata</taxon>
        <taxon>Craniata</taxon>
        <taxon>Vertebrata</taxon>
        <taxon>Euteleostomi</taxon>
        <taxon>Actinopterygii</taxon>
        <taxon>Neopterygii</taxon>
        <taxon>Teleostei</taxon>
        <taxon>Ostariophysi</taxon>
        <taxon>Siluriformes</taxon>
        <taxon>Ictaluridae</taxon>
        <taxon>Ameiurus</taxon>
    </lineage>
</organism>
<comment type="caution">
    <text evidence="5">The sequence shown here is derived from an EMBL/GenBank/DDBJ whole genome shotgun (WGS) entry which is preliminary data.</text>
</comment>
<dbReference type="GO" id="GO:0005737">
    <property type="term" value="C:cytoplasm"/>
    <property type="evidence" value="ECO:0007669"/>
    <property type="project" value="UniProtKB-ARBA"/>
</dbReference>
<dbReference type="InterPro" id="IPR001875">
    <property type="entry name" value="DED_dom"/>
</dbReference>
<evidence type="ECO:0000259" key="4">
    <source>
        <dbReference type="PROSITE" id="PS50168"/>
    </source>
</evidence>
<evidence type="ECO:0000313" key="5">
    <source>
        <dbReference type="EMBL" id="KAF4094440.1"/>
    </source>
</evidence>
<dbReference type="Gene3D" id="3.40.50.1460">
    <property type="match status" value="1"/>
</dbReference>
<keyword evidence="2" id="KW-0053">Apoptosis</keyword>
<dbReference type="Pfam" id="PF01335">
    <property type="entry name" value="DED"/>
    <property type="match status" value="1"/>
</dbReference>
<sequence>MVLSNGGERARYITLTLCDGRGLLLHGEPCYRCVNHRRVVLMMDLSENMDRDELQSIIFLLHNKITKNQAKQITSFLDVVCVLEQTGELSNVKLELIEECVRNIRRNDLIRKIQSYRVCDSVKLSVCETGVQHIQVSVDVYDMNYDLRGVCVIIDCTGSEALLTHTFRQLGFHVFPYTQTEVCEVFNKLCPPARSHQEASCA</sequence>
<dbReference type="PANTHER" id="PTHR48169">
    <property type="entry name" value="DED DOMAIN-CONTAINING PROTEIN"/>
    <property type="match status" value="1"/>
</dbReference>
<keyword evidence="3" id="KW-0677">Repeat</keyword>
<gene>
    <name evidence="5" type="ORF">AMELA_G00015010</name>
</gene>
<dbReference type="Proteomes" id="UP000593565">
    <property type="component" value="Unassembled WGS sequence"/>
</dbReference>
<dbReference type="SUPFAM" id="SSF47986">
    <property type="entry name" value="DEATH domain"/>
    <property type="match status" value="1"/>
</dbReference>
<dbReference type="SMART" id="SM00031">
    <property type="entry name" value="DED"/>
    <property type="match status" value="1"/>
</dbReference>
<dbReference type="PROSITE" id="PS50168">
    <property type="entry name" value="DED"/>
    <property type="match status" value="1"/>
</dbReference>
<comment type="similarity">
    <text evidence="1">Belongs to the peptidase C14A family.</text>
</comment>
<dbReference type="EMBL" id="JAAGNN010000001">
    <property type="protein sequence ID" value="KAF4094440.1"/>
    <property type="molecule type" value="Genomic_DNA"/>
</dbReference>
<evidence type="ECO:0000256" key="2">
    <source>
        <dbReference type="ARBA" id="ARBA00022703"/>
    </source>
</evidence>
<dbReference type="GO" id="GO:0006915">
    <property type="term" value="P:apoptotic process"/>
    <property type="evidence" value="ECO:0007669"/>
    <property type="project" value="UniProtKB-KW"/>
</dbReference>
<protein>
    <recommendedName>
        <fullName evidence="4">DED domain-containing protein</fullName>
    </recommendedName>
</protein>
<dbReference type="FunFam" id="1.10.533.10:FF:000016">
    <property type="entry name" value="CASP8 and FADD-like apoptosis regulator"/>
    <property type="match status" value="1"/>
</dbReference>
<evidence type="ECO:0000256" key="3">
    <source>
        <dbReference type="ARBA" id="ARBA00022737"/>
    </source>
</evidence>
<keyword evidence="6" id="KW-1185">Reference proteome</keyword>
<dbReference type="SUPFAM" id="SSF52129">
    <property type="entry name" value="Caspase-like"/>
    <property type="match status" value="1"/>
</dbReference>
<evidence type="ECO:0000256" key="1">
    <source>
        <dbReference type="ARBA" id="ARBA00010134"/>
    </source>
</evidence>
<dbReference type="InterPro" id="IPR011029">
    <property type="entry name" value="DEATH-like_dom_sf"/>
</dbReference>